<dbReference type="InterPro" id="IPR036291">
    <property type="entry name" value="NAD(P)-bd_dom_sf"/>
</dbReference>
<evidence type="ECO:0000313" key="1">
    <source>
        <dbReference type="EMBL" id="CAA9294637.1"/>
    </source>
</evidence>
<feature type="non-terminal residue" evidence="1">
    <location>
        <position position="29"/>
    </location>
</feature>
<dbReference type="EMBL" id="CADCTR010001408">
    <property type="protein sequence ID" value="CAA9294637.1"/>
    <property type="molecule type" value="Genomic_DNA"/>
</dbReference>
<name>A0A6J4K350_9CHLR</name>
<dbReference type="SUPFAM" id="SSF51735">
    <property type="entry name" value="NAD(P)-binding Rossmann-fold domains"/>
    <property type="match status" value="1"/>
</dbReference>
<dbReference type="AlphaFoldDB" id="A0A6J4K350"/>
<proteinExistence type="predicted"/>
<reference evidence="1" key="1">
    <citation type="submission" date="2020-02" db="EMBL/GenBank/DDBJ databases">
        <authorList>
            <person name="Meier V. D."/>
        </authorList>
    </citation>
    <scope>NUCLEOTIDE SEQUENCE</scope>
    <source>
        <strain evidence="1">AVDCRST_MAG93</strain>
    </source>
</reference>
<dbReference type="Gene3D" id="3.40.50.720">
    <property type="entry name" value="NAD(P)-binding Rossmann-like Domain"/>
    <property type="match status" value="1"/>
</dbReference>
<protein>
    <submittedName>
        <fullName evidence="1">Uncharacterized protein</fullName>
    </submittedName>
</protein>
<accession>A0A6J4K350</accession>
<organism evidence="1">
    <name type="scientific">uncultured Chloroflexia bacterium</name>
    <dbReference type="NCBI Taxonomy" id="1672391"/>
    <lineage>
        <taxon>Bacteria</taxon>
        <taxon>Bacillati</taxon>
        <taxon>Chloroflexota</taxon>
        <taxon>Chloroflexia</taxon>
        <taxon>environmental samples</taxon>
    </lineage>
</organism>
<gene>
    <name evidence="1" type="ORF">AVDCRST_MAG93-4162</name>
</gene>
<sequence>MENTRGGMDGKVVLITGGTSGIGKAAATA</sequence>